<reference evidence="2 3" key="1">
    <citation type="journal article" date="2016" name="Mol. Biol. Evol.">
        <title>Comparative Genomics of Early-Diverging Mushroom-Forming Fungi Provides Insights into the Origins of Lignocellulose Decay Capabilities.</title>
        <authorList>
            <person name="Nagy L.G."/>
            <person name="Riley R."/>
            <person name="Tritt A."/>
            <person name="Adam C."/>
            <person name="Daum C."/>
            <person name="Floudas D."/>
            <person name="Sun H."/>
            <person name="Yadav J.S."/>
            <person name="Pangilinan J."/>
            <person name="Larsson K.H."/>
            <person name="Matsuura K."/>
            <person name="Barry K."/>
            <person name="Labutti K."/>
            <person name="Kuo R."/>
            <person name="Ohm R.A."/>
            <person name="Bhattacharya S.S."/>
            <person name="Shirouzu T."/>
            <person name="Yoshinaga Y."/>
            <person name="Martin F.M."/>
            <person name="Grigoriev I.V."/>
            <person name="Hibbett D.S."/>
        </authorList>
    </citation>
    <scope>NUCLEOTIDE SEQUENCE [LARGE SCALE GENOMIC DNA]</scope>
    <source>
        <strain evidence="2 3">HHB14362 ss-1</strain>
    </source>
</reference>
<dbReference type="EMBL" id="KV425607">
    <property type="protein sequence ID" value="KZT21434.1"/>
    <property type="molecule type" value="Genomic_DNA"/>
</dbReference>
<evidence type="ECO:0000256" key="1">
    <source>
        <dbReference type="SAM" id="MobiDB-lite"/>
    </source>
</evidence>
<keyword evidence="3" id="KW-1185">Reference proteome</keyword>
<name>A0A165PSL1_9AGAM</name>
<dbReference type="OrthoDB" id="3312322at2759"/>
<evidence type="ECO:0000313" key="3">
    <source>
        <dbReference type="Proteomes" id="UP000076761"/>
    </source>
</evidence>
<sequence>MRSYPFPVYVDTPCRVGPLADFAMQDTNLFNVQDLQTSTPPRRSAAGRVSMLASIDADMSWSPVKVDNSWADLGFDDFVDKMRTAREEVVMRMAMEYAAEEDEVEEMVMRSERETEVEVEDLSDVEVDEADLSKENYYSFEDATDGSLDLVAEISGMLGDVMSLRKSRELHATGFYEVIHDVLGGSLSEGHENSADDGQDDEEEELDALREAEEQSRLTTVEEESEEMMVDEDEGRAVNEMPRSMMGESFAKVVLGLGNEMPETVVKRSGAWWSETEVKGAWWQEDYGFEN</sequence>
<protein>
    <submittedName>
        <fullName evidence="2">Uncharacterized protein</fullName>
    </submittedName>
</protein>
<evidence type="ECO:0000313" key="2">
    <source>
        <dbReference type="EMBL" id="KZT21434.1"/>
    </source>
</evidence>
<dbReference type="AlphaFoldDB" id="A0A165PSL1"/>
<organism evidence="2 3">
    <name type="scientific">Neolentinus lepideus HHB14362 ss-1</name>
    <dbReference type="NCBI Taxonomy" id="1314782"/>
    <lineage>
        <taxon>Eukaryota</taxon>
        <taxon>Fungi</taxon>
        <taxon>Dikarya</taxon>
        <taxon>Basidiomycota</taxon>
        <taxon>Agaricomycotina</taxon>
        <taxon>Agaricomycetes</taxon>
        <taxon>Gloeophyllales</taxon>
        <taxon>Gloeophyllaceae</taxon>
        <taxon>Neolentinus</taxon>
    </lineage>
</organism>
<proteinExistence type="predicted"/>
<feature type="compositionally biased region" description="Acidic residues" evidence="1">
    <location>
        <begin position="221"/>
        <end position="233"/>
    </location>
</feature>
<dbReference type="Proteomes" id="UP000076761">
    <property type="component" value="Unassembled WGS sequence"/>
</dbReference>
<feature type="region of interest" description="Disordered" evidence="1">
    <location>
        <begin position="211"/>
        <end position="233"/>
    </location>
</feature>
<dbReference type="InParanoid" id="A0A165PSL1"/>
<gene>
    <name evidence="2" type="ORF">NEOLEDRAFT_1181761</name>
</gene>
<accession>A0A165PSL1</accession>